<feature type="region of interest" description="Disordered" evidence="1">
    <location>
        <begin position="362"/>
        <end position="422"/>
    </location>
</feature>
<evidence type="ECO:0000313" key="3">
    <source>
        <dbReference type="Proteomes" id="UP000799770"/>
    </source>
</evidence>
<evidence type="ECO:0000313" key="2">
    <source>
        <dbReference type="EMBL" id="KAF2108178.1"/>
    </source>
</evidence>
<proteinExistence type="predicted"/>
<feature type="region of interest" description="Disordered" evidence="1">
    <location>
        <begin position="112"/>
        <end position="224"/>
    </location>
</feature>
<feature type="compositionally biased region" description="Polar residues" evidence="1">
    <location>
        <begin position="112"/>
        <end position="142"/>
    </location>
</feature>
<sequence length="516" mass="57576">MAGPGEKKHWTWTPSRVKDNSISAATTKTIQQLRAKVRKGLGAIRWDLYDEQYRRLENKDPEIDAAAEAMSNLVSDRPNVVEVHNELATILNRVVLFGQDVFPIIDQASTNANTQARESTSSSQEQRVSVDQDGPQTESGANDQLDIEQELPTDARETEAAGPDGGLHRSEDVGLYHDYGSAGEFGRSEELEMPENSGSLESYHPFSSGVTQNPGPASAEHQNAPEEERFIEAERTEDEETHGFIHDLLTSIRQGLGEPRLGSRYEQYYGRITAGESEDAPCRTAMFDLVLNNPAVVDDHNRLAAWLNQNVHGGEEVFPIMASTQGDQVDELPVFAASEPPSRYETTAAQEDDVRPAYHSADEPMADATSSSDWNTFHSDDDRDTISTAEGWAAPDLGPRTNRPQGTSRHRTHFSTHEDEAELELPDLGRVLQESYANFGDSRLDQENVRPSDVNVNPRGEYEHPLAEPELDEMFASDQHGAQQVLAQQEERDRLFDEVDFAQFMDDPYYGHEHLN</sequence>
<feature type="compositionally biased region" description="Basic and acidic residues" evidence="1">
    <location>
        <begin position="166"/>
        <end position="175"/>
    </location>
</feature>
<reference evidence="2" key="1">
    <citation type="journal article" date="2020" name="Stud. Mycol.">
        <title>101 Dothideomycetes genomes: a test case for predicting lifestyles and emergence of pathogens.</title>
        <authorList>
            <person name="Haridas S."/>
            <person name="Albert R."/>
            <person name="Binder M."/>
            <person name="Bloem J."/>
            <person name="Labutti K."/>
            <person name="Salamov A."/>
            <person name="Andreopoulos B."/>
            <person name="Baker S."/>
            <person name="Barry K."/>
            <person name="Bills G."/>
            <person name="Bluhm B."/>
            <person name="Cannon C."/>
            <person name="Castanera R."/>
            <person name="Culley D."/>
            <person name="Daum C."/>
            <person name="Ezra D."/>
            <person name="Gonzalez J."/>
            <person name="Henrissat B."/>
            <person name="Kuo A."/>
            <person name="Liang C."/>
            <person name="Lipzen A."/>
            <person name="Lutzoni F."/>
            <person name="Magnuson J."/>
            <person name="Mondo S."/>
            <person name="Nolan M."/>
            <person name="Ohm R."/>
            <person name="Pangilinan J."/>
            <person name="Park H.-J."/>
            <person name="Ramirez L."/>
            <person name="Alfaro M."/>
            <person name="Sun H."/>
            <person name="Tritt A."/>
            <person name="Yoshinaga Y."/>
            <person name="Zwiers L.-H."/>
            <person name="Turgeon B."/>
            <person name="Goodwin S."/>
            <person name="Spatafora J."/>
            <person name="Crous P."/>
            <person name="Grigoriev I."/>
        </authorList>
    </citation>
    <scope>NUCLEOTIDE SEQUENCE</scope>
    <source>
        <strain evidence="2">CBS 627.86</strain>
    </source>
</reference>
<keyword evidence="3" id="KW-1185">Reference proteome</keyword>
<accession>A0A6A5YPR1</accession>
<protein>
    <submittedName>
        <fullName evidence="2">Uncharacterized protein</fullName>
    </submittedName>
</protein>
<dbReference type="Proteomes" id="UP000799770">
    <property type="component" value="Unassembled WGS sequence"/>
</dbReference>
<gene>
    <name evidence="2" type="ORF">BDV96DRAFT_672282</name>
</gene>
<dbReference type="EMBL" id="ML977349">
    <property type="protein sequence ID" value="KAF2108178.1"/>
    <property type="molecule type" value="Genomic_DNA"/>
</dbReference>
<dbReference type="AlphaFoldDB" id="A0A6A5YPR1"/>
<feature type="compositionally biased region" description="Polar residues" evidence="1">
    <location>
        <begin position="368"/>
        <end position="377"/>
    </location>
</feature>
<name>A0A6A5YPR1_9PLEO</name>
<evidence type="ECO:0000256" key="1">
    <source>
        <dbReference type="SAM" id="MobiDB-lite"/>
    </source>
</evidence>
<organism evidence="2 3">
    <name type="scientific">Lophiotrema nucula</name>
    <dbReference type="NCBI Taxonomy" id="690887"/>
    <lineage>
        <taxon>Eukaryota</taxon>
        <taxon>Fungi</taxon>
        <taxon>Dikarya</taxon>
        <taxon>Ascomycota</taxon>
        <taxon>Pezizomycotina</taxon>
        <taxon>Dothideomycetes</taxon>
        <taxon>Pleosporomycetidae</taxon>
        <taxon>Pleosporales</taxon>
        <taxon>Lophiotremataceae</taxon>
        <taxon>Lophiotrema</taxon>
    </lineage>
</organism>